<dbReference type="PANTHER" id="PTHR47992">
    <property type="entry name" value="PROTEIN PHOSPHATASE"/>
    <property type="match status" value="1"/>
</dbReference>
<dbReference type="SMART" id="SM00332">
    <property type="entry name" value="PP2Cc"/>
    <property type="match status" value="1"/>
</dbReference>
<keyword evidence="3" id="KW-1185">Reference proteome</keyword>
<evidence type="ECO:0000259" key="1">
    <source>
        <dbReference type="PROSITE" id="PS51746"/>
    </source>
</evidence>
<protein>
    <submittedName>
        <fullName evidence="2">Serine/threonine-protein phosphatase</fullName>
    </submittedName>
</protein>
<accession>A0A370XDD8</accession>
<dbReference type="AlphaFoldDB" id="A0A370XDD8"/>
<evidence type="ECO:0000313" key="3">
    <source>
        <dbReference type="Proteomes" id="UP000255334"/>
    </source>
</evidence>
<dbReference type="PROSITE" id="PS51746">
    <property type="entry name" value="PPM_2"/>
    <property type="match status" value="1"/>
</dbReference>
<proteinExistence type="predicted"/>
<dbReference type="SUPFAM" id="SSF81606">
    <property type="entry name" value="PP2C-like"/>
    <property type="match status" value="1"/>
</dbReference>
<dbReference type="Pfam" id="PF13672">
    <property type="entry name" value="PP2C_2"/>
    <property type="match status" value="1"/>
</dbReference>
<comment type="caution">
    <text evidence="2">The sequence shown here is derived from an EMBL/GenBank/DDBJ whole genome shotgun (WGS) entry which is preliminary data.</text>
</comment>
<dbReference type="SMART" id="SM00331">
    <property type="entry name" value="PP2C_SIG"/>
    <property type="match status" value="1"/>
</dbReference>
<evidence type="ECO:0000313" key="2">
    <source>
        <dbReference type="EMBL" id="RDS86444.1"/>
    </source>
</evidence>
<reference evidence="2 3" key="1">
    <citation type="submission" date="2018-07" db="EMBL/GenBank/DDBJ databases">
        <title>Dyella monticola sp. nov. and Dyella psychrodurans sp. nov. isolated from monsoon evergreen broad-leaved forest soil of Dinghu Mountain, China.</title>
        <authorList>
            <person name="Gao Z."/>
            <person name="Qiu L."/>
        </authorList>
    </citation>
    <scope>NUCLEOTIDE SEQUENCE [LARGE SCALE GENOMIC DNA]</scope>
    <source>
        <strain evidence="2 3">4MSK11</strain>
    </source>
</reference>
<dbReference type="InterPro" id="IPR015655">
    <property type="entry name" value="PP2C"/>
</dbReference>
<dbReference type="Proteomes" id="UP000255334">
    <property type="component" value="Unassembled WGS sequence"/>
</dbReference>
<dbReference type="InterPro" id="IPR001932">
    <property type="entry name" value="PPM-type_phosphatase-like_dom"/>
</dbReference>
<dbReference type="Gene3D" id="3.60.40.10">
    <property type="entry name" value="PPM-type phosphatase domain"/>
    <property type="match status" value="1"/>
</dbReference>
<organism evidence="2 3">
    <name type="scientific">Dyella psychrodurans</name>
    <dbReference type="NCBI Taxonomy" id="1927960"/>
    <lineage>
        <taxon>Bacteria</taxon>
        <taxon>Pseudomonadati</taxon>
        <taxon>Pseudomonadota</taxon>
        <taxon>Gammaproteobacteria</taxon>
        <taxon>Lysobacterales</taxon>
        <taxon>Rhodanobacteraceae</taxon>
        <taxon>Dyella</taxon>
    </lineage>
</organism>
<dbReference type="CDD" id="cd00143">
    <property type="entry name" value="PP2Cc"/>
    <property type="match status" value="1"/>
</dbReference>
<dbReference type="EMBL" id="QRBF01000001">
    <property type="protein sequence ID" value="RDS86444.1"/>
    <property type="molecule type" value="Genomic_DNA"/>
</dbReference>
<gene>
    <name evidence="2" type="ORF">DWU99_04140</name>
</gene>
<dbReference type="InterPro" id="IPR036457">
    <property type="entry name" value="PPM-type-like_dom_sf"/>
</dbReference>
<feature type="domain" description="PPM-type phosphatase" evidence="1">
    <location>
        <begin position="25"/>
        <end position="254"/>
    </location>
</feature>
<name>A0A370XDD8_9GAMM</name>
<dbReference type="GO" id="GO:0004722">
    <property type="term" value="F:protein serine/threonine phosphatase activity"/>
    <property type="evidence" value="ECO:0007669"/>
    <property type="project" value="InterPro"/>
</dbReference>
<sequence length="255" mass="27670">MNSFLRHASTSGMLRSSTRRMPMIEFGHGTHVGLRRTRNEDTYYADAALGLFLVADGMGGHQHGEVASALARDAIVERIRSGQSLAEAVHGAAAQVLEHAQRYDDALPMGTTVAAVRFSEQAYDIAWVGDSRIYLWNNGLRRVSHDHSLVQRLVAAGTIDEAQASRHPYRNVLTQALGITALDQLHISMAKGQLSPDMSFLVCSDGLTEEVSDTAIADMVSRQELAAQECVDHLLLAALDHGGSDNVTAILARVR</sequence>